<name>A0ABT7AML6_9CYAN</name>
<dbReference type="Pfam" id="PF00534">
    <property type="entry name" value="Glycos_transf_1"/>
    <property type="match status" value="1"/>
</dbReference>
<accession>A0ABT7AML6</accession>
<dbReference type="InterPro" id="IPR001296">
    <property type="entry name" value="Glyco_trans_1"/>
</dbReference>
<feature type="domain" description="Glycosyltransferase subfamily 4-like N-terminal" evidence="2">
    <location>
        <begin position="15"/>
        <end position="195"/>
    </location>
</feature>
<dbReference type="PANTHER" id="PTHR45947">
    <property type="entry name" value="SULFOQUINOVOSYL TRANSFERASE SQD2"/>
    <property type="match status" value="1"/>
</dbReference>
<proteinExistence type="predicted"/>
<dbReference type="CDD" id="cd03821">
    <property type="entry name" value="GT4_Bme6-like"/>
    <property type="match status" value="1"/>
</dbReference>
<dbReference type="EMBL" id="JAQOSP010000006">
    <property type="protein sequence ID" value="MDJ1168136.1"/>
    <property type="molecule type" value="Genomic_DNA"/>
</dbReference>
<evidence type="ECO:0000259" key="1">
    <source>
        <dbReference type="Pfam" id="PF00534"/>
    </source>
</evidence>
<reference evidence="3 4" key="1">
    <citation type="submission" date="2023-01" db="EMBL/GenBank/DDBJ databases">
        <title>Novel diversity within Roseofilum (Cyanobacteria; Desertifilaceae) from marine benthic mats with descriptions of four novel species.</title>
        <authorList>
            <person name="Wang Y."/>
            <person name="Berthold D.E."/>
            <person name="Hu J."/>
            <person name="Lefler F.W."/>
            <person name="Laughinghouse H.D. IV."/>
        </authorList>
    </citation>
    <scope>NUCLEOTIDE SEQUENCE [LARGE SCALE GENOMIC DNA]</scope>
    <source>
        <strain evidence="3 4">BLCC-M154</strain>
    </source>
</reference>
<feature type="domain" description="Glycosyl transferase family 1" evidence="1">
    <location>
        <begin position="207"/>
        <end position="363"/>
    </location>
</feature>
<dbReference type="InterPro" id="IPR028098">
    <property type="entry name" value="Glyco_trans_4-like_N"/>
</dbReference>
<dbReference type="InterPro" id="IPR050194">
    <property type="entry name" value="Glycosyltransferase_grp1"/>
</dbReference>
<dbReference type="PANTHER" id="PTHR45947:SF3">
    <property type="entry name" value="SULFOQUINOVOSYL TRANSFERASE SQD2"/>
    <property type="match status" value="1"/>
</dbReference>
<evidence type="ECO:0000313" key="3">
    <source>
        <dbReference type="EMBL" id="MDJ1168136.1"/>
    </source>
</evidence>
<evidence type="ECO:0000313" key="4">
    <source>
        <dbReference type="Proteomes" id="UP001235303"/>
    </source>
</evidence>
<dbReference type="EC" id="2.4.-.-" evidence="3"/>
<gene>
    <name evidence="3" type="ORF">PMG71_01690</name>
</gene>
<dbReference type="Gene3D" id="3.40.50.2000">
    <property type="entry name" value="Glycogen Phosphorylase B"/>
    <property type="match status" value="2"/>
</dbReference>
<dbReference type="Proteomes" id="UP001235303">
    <property type="component" value="Unassembled WGS sequence"/>
</dbReference>
<dbReference type="SUPFAM" id="SSF53756">
    <property type="entry name" value="UDP-Glycosyltransferase/glycogen phosphorylase"/>
    <property type="match status" value="1"/>
</dbReference>
<sequence>MKVLHVIPSLSPSRGGPTEVALNLVKYLRQSGVDAEIATTNDNGAENAQLLDVPLNQRVDYRGVPVWFLSLASPPNQGVSLGRDRGFLFSPALTRWLWQNVPNYDILDNHYLFSYASTCAGAIARWHKVPYTVRTMGQLSPWALAQSRRKKQLYSLLIERRTLNQAAAIHCTSNGEALDVRNYGITAPTVTIPLGVDLPEIQPDAKAKLRAKYDIPLDATIILFLSRLHYKKRPDLLIEALHQVQSKRPNLYLLLAGSGDPEYIEQLKQLLHQLDLHHCTRFTGFVTGQDKDLVLQGSDLFVLPSFSENFGIAVVEAMAAGLPVIITPEVQIAPEIEQANAGLIVEGNREFVASAIAQLLASDSKLLGQNAQTLVKKCYSWPAIAEQLAGVDHSLIQKYT</sequence>
<protein>
    <submittedName>
        <fullName evidence="3">Glycosyltransferase</fullName>
        <ecNumber evidence="3">2.4.-.-</ecNumber>
    </submittedName>
</protein>
<keyword evidence="4" id="KW-1185">Reference proteome</keyword>
<dbReference type="Pfam" id="PF13579">
    <property type="entry name" value="Glyco_trans_4_4"/>
    <property type="match status" value="1"/>
</dbReference>
<evidence type="ECO:0000259" key="2">
    <source>
        <dbReference type="Pfam" id="PF13579"/>
    </source>
</evidence>
<keyword evidence="3" id="KW-0808">Transferase</keyword>
<dbReference type="GO" id="GO:0016757">
    <property type="term" value="F:glycosyltransferase activity"/>
    <property type="evidence" value="ECO:0007669"/>
    <property type="project" value="UniProtKB-KW"/>
</dbReference>
<dbReference type="RefSeq" id="WP_283751903.1">
    <property type="nucleotide sequence ID" value="NZ_JAQOSP010000006.1"/>
</dbReference>
<comment type="caution">
    <text evidence="3">The sequence shown here is derived from an EMBL/GenBank/DDBJ whole genome shotgun (WGS) entry which is preliminary data.</text>
</comment>
<organism evidence="3 4">
    <name type="scientific">Roseofilum acuticapitatum BLCC-M154</name>
    <dbReference type="NCBI Taxonomy" id="3022444"/>
    <lineage>
        <taxon>Bacteria</taxon>
        <taxon>Bacillati</taxon>
        <taxon>Cyanobacteriota</taxon>
        <taxon>Cyanophyceae</taxon>
        <taxon>Desertifilales</taxon>
        <taxon>Desertifilaceae</taxon>
        <taxon>Roseofilum</taxon>
        <taxon>Roseofilum acuticapitatum</taxon>
    </lineage>
</organism>
<keyword evidence="3" id="KW-0328">Glycosyltransferase</keyword>